<comment type="subcellular location">
    <subcellularLocation>
        <location evidence="2">Gas vesicle</location>
    </subcellularLocation>
</comment>
<accession>A0ABW4GRW7</accession>
<protein>
    <submittedName>
        <fullName evidence="4">GvpL/GvpF family gas vesicle protein</fullName>
    </submittedName>
</protein>
<keyword evidence="1" id="KW-0304">Gas vesicle</keyword>
<sequence length="266" mass="29342">MAQSAKAADPAGPEQRTQKTGVYIYGLVPEDVEVSSDARGIGDESGEIQLVRHGEIAALVSEISLDRPLGTPDDLFRHEALLDAAAAEVPVLPIRFGAVMTNTEAVVDELLTPHHDEFRSALDELEGRAEYIVKGRYVEQTLFREVLSELPEVAKLREEIQGQPEDLTRDARIRLGELVNQAVAAKREADTQTLVEAVAPLAVFTVIREPSHEQDAVHVAVLMETDRQGELEEAVNGFADRWADRVEMRLLGPLAPYDFITARTEE</sequence>
<dbReference type="InterPro" id="IPR009430">
    <property type="entry name" value="GvpL/GvpF"/>
</dbReference>
<evidence type="ECO:0000313" key="4">
    <source>
        <dbReference type="EMBL" id="MFD1545585.1"/>
    </source>
</evidence>
<dbReference type="PANTHER" id="PTHR36852:SF1">
    <property type="entry name" value="PROTEIN GVPL 2"/>
    <property type="match status" value="1"/>
</dbReference>
<organism evidence="4 5">
    <name type="scientific">Nonomuraea guangzhouensis</name>
    <dbReference type="NCBI Taxonomy" id="1291555"/>
    <lineage>
        <taxon>Bacteria</taxon>
        <taxon>Bacillati</taxon>
        <taxon>Actinomycetota</taxon>
        <taxon>Actinomycetes</taxon>
        <taxon>Streptosporangiales</taxon>
        <taxon>Streptosporangiaceae</taxon>
        <taxon>Nonomuraea</taxon>
    </lineage>
</organism>
<dbReference type="RefSeq" id="WP_219533989.1">
    <property type="nucleotide sequence ID" value="NZ_JAHKRM010000020.1"/>
</dbReference>
<dbReference type="Proteomes" id="UP001597097">
    <property type="component" value="Unassembled WGS sequence"/>
</dbReference>
<keyword evidence="5" id="KW-1185">Reference proteome</keyword>
<reference evidence="5" key="1">
    <citation type="journal article" date="2019" name="Int. J. Syst. Evol. Microbiol.">
        <title>The Global Catalogue of Microorganisms (GCM) 10K type strain sequencing project: providing services to taxonomists for standard genome sequencing and annotation.</title>
        <authorList>
            <consortium name="The Broad Institute Genomics Platform"/>
            <consortium name="The Broad Institute Genome Sequencing Center for Infectious Disease"/>
            <person name="Wu L."/>
            <person name="Ma J."/>
        </authorList>
    </citation>
    <scope>NUCLEOTIDE SEQUENCE [LARGE SCALE GENOMIC DNA]</scope>
    <source>
        <strain evidence="5">CGMCC 1.15399</strain>
    </source>
</reference>
<dbReference type="PANTHER" id="PTHR36852">
    <property type="entry name" value="PROTEIN GVPL 2"/>
    <property type="match status" value="1"/>
</dbReference>
<evidence type="ECO:0000256" key="2">
    <source>
        <dbReference type="ARBA" id="ARBA00035108"/>
    </source>
</evidence>
<evidence type="ECO:0000313" key="5">
    <source>
        <dbReference type="Proteomes" id="UP001597097"/>
    </source>
</evidence>
<dbReference type="Pfam" id="PF06386">
    <property type="entry name" value="GvpL_GvpF"/>
    <property type="match status" value="1"/>
</dbReference>
<evidence type="ECO:0000256" key="3">
    <source>
        <dbReference type="ARBA" id="ARBA00035643"/>
    </source>
</evidence>
<evidence type="ECO:0000256" key="1">
    <source>
        <dbReference type="ARBA" id="ARBA00022987"/>
    </source>
</evidence>
<comment type="caution">
    <text evidence="4">The sequence shown here is derived from an EMBL/GenBank/DDBJ whole genome shotgun (WGS) entry which is preliminary data.</text>
</comment>
<gene>
    <name evidence="4" type="ORF">ACFSJ0_51695</name>
</gene>
<comment type="similarity">
    <text evidence="3">Belongs to the gas vesicle GvpF/GvpL family.</text>
</comment>
<proteinExistence type="inferred from homology"/>
<name>A0ABW4GRW7_9ACTN</name>
<dbReference type="EMBL" id="JBHUCM010000048">
    <property type="protein sequence ID" value="MFD1545585.1"/>
    <property type="molecule type" value="Genomic_DNA"/>
</dbReference>